<feature type="chain" id="PRO_5039057012" description="Lactococcin 972 family bacteriocin" evidence="1">
    <location>
        <begin position="27"/>
        <end position="100"/>
    </location>
</feature>
<dbReference type="AlphaFoldDB" id="A0A4R6ZEZ0"/>
<evidence type="ECO:0000313" key="2">
    <source>
        <dbReference type="EMBL" id="TDR50690.1"/>
    </source>
</evidence>
<evidence type="ECO:0008006" key="4">
    <source>
        <dbReference type="Google" id="ProtNLM"/>
    </source>
</evidence>
<evidence type="ECO:0000313" key="3">
    <source>
        <dbReference type="Proteomes" id="UP000295558"/>
    </source>
</evidence>
<evidence type="ECO:0000256" key="1">
    <source>
        <dbReference type="SAM" id="SignalP"/>
    </source>
</evidence>
<gene>
    <name evidence="2" type="ORF">DFP96_11813</name>
</gene>
<name>A0A4R6ZEZ0_9LIST</name>
<dbReference type="STRING" id="1265846.PROCOU_05128"/>
<keyword evidence="1" id="KW-0732">Signal</keyword>
<organism evidence="2 3">
    <name type="scientific">Listeria rocourtiae</name>
    <dbReference type="NCBI Taxonomy" id="647910"/>
    <lineage>
        <taxon>Bacteria</taxon>
        <taxon>Bacillati</taxon>
        <taxon>Bacillota</taxon>
        <taxon>Bacilli</taxon>
        <taxon>Bacillales</taxon>
        <taxon>Listeriaceae</taxon>
        <taxon>Listeria</taxon>
    </lineage>
</organism>
<feature type="signal peptide" evidence="1">
    <location>
        <begin position="1"/>
        <end position="26"/>
    </location>
</feature>
<sequence length="100" mass="11775">MNNKNRRSYAYKFLLVIALLVGSVSAVQPSVYAKSVPYMDRYDINSYTGKRTRVSSKSRSVPNNAYWAYTTTNVIKNGWNYTRYISIFHYYDGKTKKYYH</sequence>
<dbReference type="RefSeq" id="WP_036069933.1">
    <property type="nucleotide sequence ID" value="NZ_JAARQJ010000019.1"/>
</dbReference>
<dbReference type="Proteomes" id="UP000295558">
    <property type="component" value="Unassembled WGS sequence"/>
</dbReference>
<reference evidence="2 3" key="1">
    <citation type="submission" date="2019-03" db="EMBL/GenBank/DDBJ databases">
        <title>Genomic Encyclopedia of Type Strains, Phase III (KMG-III): the genomes of soil and plant-associated and newly described type strains.</title>
        <authorList>
            <person name="Whitman W."/>
        </authorList>
    </citation>
    <scope>NUCLEOTIDE SEQUENCE [LARGE SCALE GENOMIC DNA]</scope>
    <source>
        <strain evidence="2 3">CECT 7972</strain>
    </source>
</reference>
<accession>A0A4R6ZEZ0</accession>
<keyword evidence="3" id="KW-1185">Reference proteome</keyword>
<proteinExistence type="predicted"/>
<dbReference type="EMBL" id="SNZK01000018">
    <property type="protein sequence ID" value="TDR50690.1"/>
    <property type="molecule type" value="Genomic_DNA"/>
</dbReference>
<protein>
    <recommendedName>
        <fullName evidence="4">Lactococcin 972 family bacteriocin</fullName>
    </recommendedName>
</protein>
<comment type="caution">
    <text evidence="2">The sequence shown here is derived from an EMBL/GenBank/DDBJ whole genome shotgun (WGS) entry which is preliminary data.</text>
</comment>